<dbReference type="AlphaFoldDB" id="A0A151X6J4"/>
<dbReference type="PANTHER" id="PTHR43213">
    <property type="entry name" value="BIFUNCTIONAL DTTP/UTP PYROPHOSPHATASE/METHYLTRANSFERASE PROTEIN-RELATED"/>
    <property type="match status" value="1"/>
</dbReference>
<dbReference type="OrthoDB" id="10267058at2759"/>
<protein>
    <submittedName>
        <fullName evidence="3">N-acetylserotonin O-methyltransferase-like protein</fullName>
    </submittedName>
</protein>
<evidence type="ECO:0000256" key="2">
    <source>
        <dbReference type="ARBA" id="ARBA00022801"/>
    </source>
</evidence>
<sequence>MLESTIQALASGRTILASSSPRRQDIMRHLRINAEVMPSLYDEKLDRSTYEGHGEYVQDIAKYKVLEVYERLKRDPVPPSLIIGADTMVTMDDVIYGKPRNEVEAFQMLSSLANKQHVVYTGVCLKTPKSEFQFYESAKVKFGDISEKQIREYIKTGDPMDKAGSYGLQGIGGCLIERIDGDYYTITGLPLYSLAKQLNQMFSNV</sequence>
<comment type="cofactor">
    <cofactor evidence="1">
        <name>a divalent metal cation</name>
        <dbReference type="ChEBI" id="CHEBI:60240"/>
    </cofactor>
</comment>
<evidence type="ECO:0000313" key="3">
    <source>
        <dbReference type="EMBL" id="KYQ55920.1"/>
    </source>
</evidence>
<dbReference type="PANTHER" id="PTHR43213:SF5">
    <property type="entry name" value="BIFUNCTIONAL DTTP_UTP PYROPHOSPHATASE_METHYLTRANSFERASE PROTEIN-RELATED"/>
    <property type="match status" value="1"/>
</dbReference>
<dbReference type="InterPro" id="IPR029001">
    <property type="entry name" value="ITPase-like_fam"/>
</dbReference>
<dbReference type="CDD" id="cd00555">
    <property type="entry name" value="Maf"/>
    <property type="match status" value="1"/>
</dbReference>
<evidence type="ECO:0000256" key="1">
    <source>
        <dbReference type="ARBA" id="ARBA00001968"/>
    </source>
</evidence>
<proteinExistence type="inferred from homology"/>
<dbReference type="EMBL" id="KQ982482">
    <property type="protein sequence ID" value="KYQ55920.1"/>
    <property type="molecule type" value="Genomic_DNA"/>
</dbReference>
<dbReference type="GO" id="GO:0008168">
    <property type="term" value="F:methyltransferase activity"/>
    <property type="evidence" value="ECO:0007669"/>
    <property type="project" value="UniProtKB-KW"/>
</dbReference>
<organism evidence="3 4">
    <name type="scientific">Mycetomoellerius zeteki</name>
    <dbReference type="NCBI Taxonomy" id="64791"/>
    <lineage>
        <taxon>Eukaryota</taxon>
        <taxon>Metazoa</taxon>
        <taxon>Ecdysozoa</taxon>
        <taxon>Arthropoda</taxon>
        <taxon>Hexapoda</taxon>
        <taxon>Insecta</taxon>
        <taxon>Pterygota</taxon>
        <taxon>Neoptera</taxon>
        <taxon>Endopterygota</taxon>
        <taxon>Hymenoptera</taxon>
        <taxon>Apocrita</taxon>
        <taxon>Aculeata</taxon>
        <taxon>Formicoidea</taxon>
        <taxon>Formicidae</taxon>
        <taxon>Myrmicinae</taxon>
        <taxon>Mycetomoellerius</taxon>
    </lineage>
</organism>
<keyword evidence="2" id="KW-0378">Hydrolase</keyword>
<dbReference type="Pfam" id="PF02545">
    <property type="entry name" value="Maf"/>
    <property type="match status" value="1"/>
</dbReference>
<dbReference type="NCBIfam" id="TIGR00172">
    <property type="entry name" value="maf"/>
    <property type="match status" value="1"/>
</dbReference>
<dbReference type="GO" id="GO:0032259">
    <property type="term" value="P:methylation"/>
    <property type="evidence" value="ECO:0007669"/>
    <property type="project" value="UniProtKB-KW"/>
</dbReference>
<evidence type="ECO:0000313" key="4">
    <source>
        <dbReference type="Proteomes" id="UP000075809"/>
    </source>
</evidence>
<dbReference type="Gene3D" id="3.90.950.10">
    <property type="match status" value="1"/>
</dbReference>
<dbReference type="SUPFAM" id="SSF52972">
    <property type="entry name" value="ITPase-like"/>
    <property type="match status" value="1"/>
</dbReference>
<dbReference type="STRING" id="64791.A0A151X6J4"/>
<keyword evidence="3" id="KW-0489">Methyltransferase</keyword>
<dbReference type="Proteomes" id="UP000075809">
    <property type="component" value="Unassembled WGS sequence"/>
</dbReference>
<dbReference type="PIRSF" id="PIRSF006305">
    <property type="entry name" value="Maf"/>
    <property type="match status" value="1"/>
</dbReference>
<keyword evidence="4" id="KW-1185">Reference proteome</keyword>
<keyword evidence="3" id="KW-0808">Transferase</keyword>
<reference evidence="3 4" key="1">
    <citation type="submission" date="2015-09" db="EMBL/GenBank/DDBJ databases">
        <title>Trachymyrmex zeteki WGS genome.</title>
        <authorList>
            <person name="Nygaard S."/>
            <person name="Hu H."/>
            <person name="Boomsma J."/>
            <person name="Zhang G."/>
        </authorList>
    </citation>
    <scope>NUCLEOTIDE SEQUENCE [LARGE SCALE GENOMIC DNA]</scope>
    <source>
        <strain evidence="3">Tzet28-1</strain>
        <tissue evidence="3">Whole body</tissue>
    </source>
</reference>
<gene>
    <name evidence="3" type="ORF">ALC60_05202</name>
</gene>
<dbReference type="HAMAP" id="MF_00528">
    <property type="entry name" value="Maf"/>
    <property type="match status" value="1"/>
</dbReference>
<dbReference type="InterPro" id="IPR003697">
    <property type="entry name" value="Maf-like"/>
</dbReference>
<dbReference type="GO" id="GO:0047429">
    <property type="term" value="F:nucleoside triphosphate diphosphatase activity"/>
    <property type="evidence" value="ECO:0007669"/>
    <property type="project" value="InterPro"/>
</dbReference>
<name>A0A151X6J4_9HYME</name>
<accession>A0A151X6J4</accession>